<evidence type="ECO:0000256" key="2">
    <source>
        <dbReference type="SAM" id="Phobius"/>
    </source>
</evidence>
<keyword evidence="5" id="KW-1185">Reference proteome</keyword>
<proteinExistence type="predicted"/>
<accession>A0ABP6B410</accession>
<dbReference type="Proteomes" id="UP001501095">
    <property type="component" value="Unassembled WGS sequence"/>
</dbReference>
<feature type="region of interest" description="Disordered" evidence="1">
    <location>
        <begin position="109"/>
        <end position="235"/>
    </location>
</feature>
<feature type="signal peptide" evidence="3">
    <location>
        <begin position="1"/>
        <end position="24"/>
    </location>
</feature>
<evidence type="ECO:0000256" key="1">
    <source>
        <dbReference type="SAM" id="MobiDB-lite"/>
    </source>
</evidence>
<gene>
    <name evidence="4" type="ORF">GCM10010423_36770</name>
</gene>
<evidence type="ECO:0000313" key="4">
    <source>
        <dbReference type="EMBL" id="GAA2536382.1"/>
    </source>
</evidence>
<sequence length="282" mass="26579">MGSLRVTVCAGVLAAAALTPTTYAAYAGDAGKTASVAVTPATAAPGTDITLRVTGCAQRTAVAASPAFVADARLTVADAVRELAGESRVRSTLTPGTYPVRVVCGDTERTGTLTVRTNDRPSAPGTGGAPPASGTGEVPPASGTGGFPPASGTGGFPPASGTGGFPPASGIGEVPPASGTGGIPPTPGTGGPLPVPGGDGRSAAPDPGHEGEEQGAFGHRPGAPASPVAPVRAGGGGAADLVAAEERGTGPGTAQGVTGLVLAGVAAVVVALGGARRSRGTD</sequence>
<keyword evidence="3" id="KW-0732">Signal</keyword>
<keyword evidence="2" id="KW-0472">Membrane</keyword>
<feature type="compositionally biased region" description="Low complexity" evidence="1">
    <location>
        <begin position="220"/>
        <end position="232"/>
    </location>
</feature>
<keyword evidence="2" id="KW-0812">Transmembrane</keyword>
<reference evidence="5" key="1">
    <citation type="journal article" date="2019" name="Int. J. Syst. Evol. Microbiol.">
        <title>The Global Catalogue of Microorganisms (GCM) 10K type strain sequencing project: providing services to taxonomists for standard genome sequencing and annotation.</title>
        <authorList>
            <consortium name="The Broad Institute Genomics Platform"/>
            <consortium name="The Broad Institute Genome Sequencing Center for Infectious Disease"/>
            <person name="Wu L."/>
            <person name="Ma J."/>
        </authorList>
    </citation>
    <scope>NUCLEOTIDE SEQUENCE [LARGE SCALE GENOMIC DNA]</scope>
    <source>
        <strain evidence="5">JCM 6924</strain>
    </source>
</reference>
<name>A0ABP6B410_9ACTN</name>
<protein>
    <submittedName>
        <fullName evidence="4">Uncharacterized protein</fullName>
    </submittedName>
</protein>
<feature type="compositionally biased region" description="Low complexity" evidence="1">
    <location>
        <begin position="121"/>
        <end position="136"/>
    </location>
</feature>
<comment type="caution">
    <text evidence="4">The sequence shown here is derived from an EMBL/GenBank/DDBJ whole genome shotgun (WGS) entry which is preliminary data.</text>
</comment>
<feature type="transmembrane region" description="Helical" evidence="2">
    <location>
        <begin position="256"/>
        <end position="275"/>
    </location>
</feature>
<feature type="chain" id="PRO_5047517941" evidence="3">
    <location>
        <begin position="25"/>
        <end position="282"/>
    </location>
</feature>
<dbReference type="RefSeq" id="WP_344538010.1">
    <property type="nucleotide sequence ID" value="NZ_BAAATM010000012.1"/>
</dbReference>
<dbReference type="EMBL" id="BAAATM010000012">
    <property type="protein sequence ID" value="GAA2536382.1"/>
    <property type="molecule type" value="Genomic_DNA"/>
</dbReference>
<keyword evidence="2" id="KW-1133">Transmembrane helix</keyword>
<evidence type="ECO:0000256" key="3">
    <source>
        <dbReference type="SAM" id="SignalP"/>
    </source>
</evidence>
<evidence type="ECO:0000313" key="5">
    <source>
        <dbReference type="Proteomes" id="UP001501095"/>
    </source>
</evidence>
<organism evidence="4 5">
    <name type="scientific">Streptomyces levis</name>
    <dbReference type="NCBI Taxonomy" id="285566"/>
    <lineage>
        <taxon>Bacteria</taxon>
        <taxon>Bacillati</taxon>
        <taxon>Actinomycetota</taxon>
        <taxon>Actinomycetes</taxon>
        <taxon>Kitasatosporales</taxon>
        <taxon>Streptomycetaceae</taxon>
        <taxon>Streptomyces</taxon>
    </lineage>
</organism>